<feature type="domain" description="Cupin-like" evidence="1">
    <location>
        <begin position="2"/>
        <end position="64"/>
    </location>
</feature>
<accession>A0A813HS79</accession>
<comment type="caution">
    <text evidence="2">The sequence shown here is derived from an EMBL/GenBank/DDBJ whole genome shotgun (WGS) entry which is preliminary data.</text>
</comment>
<dbReference type="SUPFAM" id="SSF51197">
    <property type="entry name" value="Clavaminate synthase-like"/>
    <property type="match status" value="1"/>
</dbReference>
<proteinExistence type="predicted"/>
<gene>
    <name evidence="2" type="ORF">PGLA1383_LOCUS55913</name>
</gene>
<dbReference type="InterPro" id="IPR041667">
    <property type="entry name" value="Cupin_8"/>
</dbReference>
<keyword evidence="3" id="KW-1185">Reference proteome</keyword>
<feature type="non-terminal residue" evidence="2">
    <location>
        <position position="105"/>
    </location>
</feature>
<protein>
    <recommendedName>
        <fullName evidence="1">Cupin-like domain-containing protein</fullName>
    </recommendedName>
</protein>
<dbReference type="Proteomes" id="UP000654075">
    <property type="component" value="Unassembled WGS sequence"/>
</dbReference>
<evidence type="ECO:0000259" key="1">
    <source>
        <dbReference type="Pfam" id="PF13621"/>
    </source>
</evidence>
<reference evidence="2" key="1">
    <citation type="submission" date="2021-02" db="EMBL/GenBank/DDBJ databases">
        <authorList>
            <person name="Dougan E. K."/>
            <person name="Rhodes N."/>
            <person name="Thang M."/>
            <person name="Chan C."/>
        </authorList>
    </citation>
    <scope>NUCLEOTIDE SEQUENCE</scope>
</reference>
<dbReference type="OrthoDB" id="415358at2759"/>
<name>A0A813HS79_POLGL</name>
<organism evidence="2 3">
    <name type="scientific">Polarella glacialis</name>
    <name type="common">Dinoflagellate</name>
    <dbReference type="NCBI Taxonomy" id="89957"/>
    <lineage>
        <taxon>Eukaryota</taxon>
        <taxon>Sar</taxon>
        <taxon>Alveolata</taxon>
        <taxon>Dinophyceae</taxon>
        <taxon>Suessiales</taxon>
        <taxon>Suessiaceae</taxon>
        <taxon>Polarella</taxon>
    </lineage>
</organism>
<dbReference type="EMBL" id="CAJNNV010032843">
    <property type="protein sequence ID" value="CAE8641192.1"/>
    <property type="molecule type" value="Genomic_DNA"/>
</dbReference>
<feature type="non-terminal residue" evidence="2">
    <location>
        <position position="1"/>
    </location>
</feature>
<evidence type="ECO:0000313" key="2">
    <source>
        <dbReference type="EMBL" id="CAE8641192.1"/>
    </source>
</evidence>
<dbReference type="Gene3D" id="2.60.120.10">
    <property type="entry name" value="Jelly Rolls"/>
    <property type="match status" value="1"/>
</dbReference>
<dbReference type="Pfam" id="PF13621">
    <property type="entry name" value="Cupin_8"/>
    <property type="match status" value="1"/>
</dbReference>
<dbReference type="AlphaFoldDB" id="A0A813HS79"/>
<evidence type="ECO:0000313" key="3">
    <source>
        <dbReference type="Proteomes" id="UP000654075"/>
    </source>
</evidence>
<sequence length="105" mass="11555">EFLAKRLDSVNLWVSIGTTHSNLHYDSRHGLLVMLRGRKVVEVFPPGEAQRVGAYPVSDPLRAHHSAARHCCLASRLGSGAFCRCSDTGPCLRLHGARSYQTTLN</sequence>
<dbReference type="InterPro" id="IPR014710">
    <property type="entry name" value="RmlC-like_jellyroll"/>
</dbReference>